<dbReference type="STRING" id="209880.SAMN02910343_01184"/>
<feature type="transmembrane region" description="Helical" evidence="1">
    <location>
        <begin position="35"/>
        <end position="56"/>
    </location>
</feature>
<keyword evidence="4" id="KW-1185">Reference proteome</keyword>
<dbReference type="SUPFAM" id="SSF55073">
    <property type="entry name" value="Nucleotide cyclase"/>
    <property type="match status" value="1"/>
</dbReference>
<dbReference type="InterPro" id="IPR043128">
    <property type="entry name" value="Rev_trsase/Diguanyl_cyclase"/>
</dbReference>
<dbReference type="GO" id="GO:0052621">
    <property type="term" value="F:diguanylate cyclase activity"/>
    <property type="evidence" value="ECO:0007669"/>
    <property type="project" value="TreeGrafter"/>
</dbReference>
<dbReference type="SMART" id="SM00267">
    <property type="entry name" value="GGDEF"/>
    <property type="match status" value="1"/>
</dbReference>
<dbReference type="Pfam" id="PF13188">
    <property type="entry name" value="PAS_8"/>
    <property type="match status" value="1"/>
</dbReference>
<accession>A0A1G5W7Y2</accession>
<dbReference type="InterPro" id="IPR000160">
    <property type="entry name" value="GGDEF_dom"/>
</dbReference>
<dbReference type="Proteomes" id="UP000199689">
    <property type="component" value="Unassembled WGS sequence"/>
</dbReference>
<evidence type="ECO:0000313" key="3">
    <source>
        <dbReference type="EMBL" id="SDA53866.1"/>
    </source>
</evidence>
<protein>
    <submittedName>
        <fullName evidence="3">Diguanylate cyclase (GGDEF) domain-containing protein</fullName>
    </submittedName>
</protein>
<dbReference type="SUPFAM" id="SSF55785">
    <property type="entry name" value="PYP-like sensor domain (PAS domain)"/>
    <property type="match status" value="1"/>
</dbReference>
<dbReference type="InterPro" id="IPR029787">
    <property type="entry name" value="Nucleotide_cyclase"/>
</dbReference>
<organism evidence="3 4">
    <name type="scientific">Allisonella histaminiformans</name>
    <dbReference type="NCBI Taxonomy" id="209880"/>
    <lineage>
        <taxon>Bacteria</taxon>
        <taxon>Bacillati</taxon>
        <taxon>Bacillota</taxon>
        <taxon>Negativicutes</taxon>
        <taxon>Veillonellales</taxon>
        <taxon>Veillonellaceae</taxon>
        <taxon>Allisonella</taxon>
    </lineage>
</organism>
<feature type="domain" description="GGDEF" evidence="2">
    <location>
        <begin position="336"/>
        <end position="468"/>
    </location>
</feature>
<dbReference type="AlphaFoldDB" id="A0A1G5W7Y2"/>
<sequence length="603" mass="67866">MGPVSIITGMVTGVNHLDYRKQKGSSAAVRKKQQYLLVSVVFSFLLGIGLLMGAIYGSRAHARHLAELYLSDVTWELGQGIKTTDSLGEILKDSGGKTDSFYTGARALQLQNPVVELFAFELPSGQRLISPAGNYVTPPDLYLKDVPVSGMSGHRNAADTLFFGPSPISDADTGIYIRKSVYAGTEKYVGTVTTILSINKLLRTETISELARQGYDYRLLQVVGGNVRVITTNLDKPLSYPLTVTENYEGQRWELQVMPHNGWMTPEILLLGVTVMAMGGFVLYTAYEWVKLRTRNEELNMETRVLRKESVIDPLTQIYNRRGFEIEANHLLRSQDKAILVFLDINDYKVYNDIYGHEAGDRALVSLARELTALMKKMHGLTGRMGGDEFAMLIPGNSQKHIELLSKWADKKHFFVQKGTSFEFAVSVGYAFYPDHGVGLMDLLHKADKAAYHIKRVKGINSFCYNSVLEKEHRLNMGFSVKDLEYGMPAALVICEANYQGRILFANREAEQLYGYENNSSSWMGKRWADMIAPEELPRVLMEIKGYRNRHGAKDMNGNYPGPRKPINFHLIKADGSRRKVSTLGRIAYNQHYGDIMFILMFE</sequence>
<dbReference type="NCBIfam" id="TIGR00254">
    <property type="entry name" value="GGDEF"/>
    <property type="match status" value="1"/>
</dbReference>
<dbReference type="PANTHER" id="PTHR45138">
    <property type="entry name" value="REGULATORY COMPONENTS OF SENSORY TRANSDUCTION SYSTEM"/>
    <property type="match status" value="1"/>
</dbReference>
<dbReference type="EMBL" id="FMXA01000014">
    <property type="protein sequence ID" value="SDA53866.1"/>
    <property type="molecule type" value="Genomic_DNA"/>
</dbReference>
<gene>
    <name evidence="3" type="ORF">SAMN02910343_01184</name>
</gene>
<feature type="transmembrane region" description="Helical" evidence="1">
    <location>
        <begin position="268"/>
        <end position="287"/>
    </location>
</feature>
<dbReference type="CDD" id="cd01949">
    <property type="entry name" value="GGDEF"/>
    <property type="match status" value="1"/>
</dbReference>
<keyword evidence="1" id="KW-1133">Transmembrane helix</keyword>
<dbReference type="PANTHER" id="PTHR45138:SF9">
    <property type="entry name" value="DIGUANYLATE CYCLASE DGCM-RELATED"/>
    <property type="match status" value="1"/>
</dbReference>
<reference evidence="3 4" key="1">
    <citation type="submission" date="2016-10" db="EMBL/GenBank/DDBJ databases">
        <authorList>
            <person name="de Groot N.N."/>
        </authorList>
    </citation>
    <scope>NUCLEOTIDE SEQUENCE [LARGE SCALE GENOMIC DNA]</scope>
    <source>
        <strain evidence="3 4">DSM 15230</strain>
    </source>
</reference>
<dbReference type="Gene3D" id="3.30.450.20">
    <property type="entry name" value="PAS domain"/>
    <property type="match status" value="1"/>
</dbReference>
<evidence type="ECO:0000259" key="2">
    <source>
        <dbReference type="PROSITE" id="PS50887"/>
    </source>
</evidence>
<keyword evidence="1" id="KW-0472">Membrane</keyword>
<dbReference type="PROSITE" id="PS50887">
    <property type="entry name" value="GGDEF"/>
    <property type="match status" value="1"/>
</dbReference>
<evidence type="ECO:0000256" key="1">
    <source>
        <dbReference type="SAM" id="Phobius"/>
    </source>
</evidence>
<dbReference type="CDD" id="cd00130">
    <property type="entry name" value="PAS"/>
    <property type="match status" value="1"/>
</dbReference>
<dbReference type="Pfam" id="PF00990">
    <property type="entry name" value="GGDEF"/>
    <property type="match status" value="1"/>
</dbReference>
<name>A0A1G5W7Y2_9FIRM</name>
<proteinExistence type="predicted"/>
<dbReference type="Gene3D" id="3.30.70.270">
    <property type="match status" value="1"/>
</dbReference>
<dbReference type="InterPro" id="IPR000014">
    <property type="entry name" value="PAS"/>
</dbReference>
<evidence type="ECO:0000313" key="4">
    <source>
        <dbReference type="Proteomes" id="UP000199689"/>
    </source>
</evidence>
<dbReference type="InterPro" id="IPR050469">
    <property type="entry name" value="Diguanylate_Cyclase"/>
</dbReference>
<dbReference type="InterPro" id="IPR035965">
    <property type="entry name" value="PAS-like_dom_sf"/>
</dbReference>
<keyword evidence="1" id="KW-0812">Transmembrane</keyword>